<dbReference type="EMBL" id="GBXM01097769">
    <property type="protein sequence ID" value="JAH10808.1"/>
    <property type="molecule type" value="Transcribed_RNA"/>
</dbReference>
<reference evidence="1" key="1">
    <citation type="submission" date="2014-11" db="EMBL/GenBank/DDBJ databases">
        <authorList>
            <person name="Amaro Gonzalez C."/>
        </authorList>
    </citation>
    <scope>NUCLEOTIDE SEQUENCE</scope>
</reference>
<proteinExistence type="predicted"/>
<accession>A0A0E9Q3Z2</accession>
<organism evidence="1">
    <name type="scientific">Anguilla anguilla</name>
    <name type="common">European freshwater eel</name>
    <name type="synonym">Muraena anguilla</name>
    <dbReference type="NCBI Taxonomy" id="7936"/>
    <lineage>
        <taxon>Eukaryota</taxon>
        <taxon>Metazoa</taxon>
        <taxon>Chordata</taxon>
        <taxon>Craniata</taxon>
        <taxon>Vertebrata</taxon>
        <taxon>Euteleostomi</taxon>
        <taxon>Actinopterygii</taxon>
        <taxon>Neopterygii</taxon>
        <taxon>Teleostei</taxon>
        <taxon>Anguilliformes</taxon>
        <taxon>Anguillidae</taxon>
        <taxon>Anguilla</taxon>
    </lineage>
</organism>
<reference evidence="1" key="2">
    <citation type="journal article" date="2015" name="Fish Shellfish Immunol.">
        <title>Early steps in the European eel (Anguilla anguilla)-Vibrio vulnificus interaction in the gills: Role of the RtxA13 toxin.</title>
        <authorList>
            <person name="Callol A."/>
            <person name="Pajuelo D."/>
            <person name="Ebbesson L."/>
            <person name="Teles M."/>
            <person name="MacKenzie S."/>
            <person name="Amaro C."/>
        </authorList>
    </citation>
    <scope>NUCLEOTIDE SEQUENCE</scope>
</reference>
<evidence type="ECO:0000313" key="1">
    <source>
        <dbReference type="EMBL" id="JAH10808.1"/>
    </source>
</evidence>
<name>A0A0E9Q3Z2_ANGAN</name>
<protein>
    <submittedName>
        <fullName evidence="1">Uncharacterized protein</fullName>
    </submittedName>
</protein>
<sequence>MYFALYQNTYAIQDHVLMYIHEESIFMYFNAAEGHGCTTPPSGVRIVQTLFITLMIIQPISAREEIVQ</sequence>
<dbReference type="AlphaFoldDB" id="A0A0E9Q3Z2"/>